<sequence>MLLHVPYARFYRALLFHESHETSVVVSVPADIGLTRALAADELAVEVWIKSEYFKDAHVLNVAQYSLHVEHVPCPDRPCLSRSFTIFFSPRGQNYVGTEINACLNAVADEMWYGNVLVIKHNVAGEIINIDEDDISIIEGLVIKYSSQFTLLSAFYKRLFSHPYSLSPMSLSTTPVRVGRTFRIDGNPPEPTPRRSRHQRFLDTFELSDRSPSPELELPDLSSARAVFHARQTILFGNTALVYASAECMARILSHCSFATIVAFSHVDDIAHEHACAAIRTRITKIVRHFLSAPEREKFFDMLGQSNGGLCGSVAMSVVTTGLVLGERERPRDLNVLVPLGEARDWHAYLISIGYDFEEKVAIHEAFHGKVLTMRHFYNEEALSITVSQTTTRSILPALLSSTVTSQMSIITTRHIFCFYPELTSRLVSVRGMHQPLPGTELDIMLRELKLCDSTKDLGFSCGEACPAIWRRTRDLKGVGVFDWEGYSTRLSEQSGNDVGVVHRGTDMLKAFADTRIKWRIGQKCINPLCTFNSLLSPREVL</sequence>
<reference evidence="1" key="1">
    <citation type="submission" date="2018-04" db="EMBL/GenBank/DDBJ databases">
        <title>Whole genome sequencing of Hypsizygus marmoreus.</title>
        <authorList>
            <person name="Choi I.-G."/>
            <person name="Min B."/>
            <person name="Kim J.-G."/>
            <person name="Kim S."/>
            <person name="Oh Y.-L."/>
            <person name="Kong W.-S."/>
            <person name="Park H."/>
            <person name="Jeong J."/>
            <person name="Song E.-S."/>
        </authorList>
    </citation>
    <scope>NUCLEOTIDE SEQUENCE [LARGE SCALE GENOMIC DNA]</scope>
    <source>
        <strain evidence="1">51987-8</strain>
    </source>
</reference>
<dbReference type="Proteomes" id="UP000076154">
    <property type="component" value="Unassembled WGS sequence"/>
</dbReference>
<dbReference type="AlphaFoldDB" id="A0A369JPR5"/>
<evidence type="ECO:0000313" key="2">
    <source>
        <dbReference type="Proteomes" id="UP000076154"/>
    </source>
</evidence>
<evidence type="ECO:0000313" key="1">
    <source>
        <dbReference type="EMBL" id="RDB21374.1"/>
    </source>
</evidence>
<name>A0A369JPR5_HYPMA</name>
<proteinExistence type="predicted"/>
<accession>A0A369JPR5</accession>
<comment type="caution">
    <text evidence="1">The sequence shown here is derived from an EMBL/GenBank/DDBJ whole genome shotgun (WGS) entry which is preliminary data.</text>
</comment>
<protein>
    <submittedName>
        <fullName evidence="1">Uncharacterized protein</fullName>
    </submittedName>
</protein>
<keyword evidence="2" id="KW-1185">Reference proteome</keyword>
<gene>
    <name evidence="1" type="ORF">Hypma_011905</name>
</gene>
<dbReference type="OrthoDB" id="3069827at2759"/>
<dbReference type="InParanoid" id="A0A369JPR5"/>
<organism evidence="1 2">
    <name type="scientific">Hypsizygus marmoreus</name>
    <name type="common">White beech mushroom</name>
    <name type="synonym">Agaricus marmoreus</name>
    <dbReference type="NCBI Taxonomy" id="39966"/>
    <lineage>
        <taxon>Eukaryota</taxon>
        <taxon>Fungi</taxon>
        <taxon>Dikarya</taxon>
        <taxon>Basidiomycota</taxon>
        <taxon>Agaricomycotina</taxon>
        <taxon>Agaricomycetes</taxon>
        <taxon>Agaricomycetidae</taxon>
        <taxon>Agaricales</taxon>
        <taxon>Tricholomatineae</taxon>
        <taxon>Lyophyllaceae</taxon>
        <taxon>Hypsizygus</taxon>
    </lineage>
</organism>
<dbReference type="EMBL" id="LUEZ02000055">
    <property type="protein sequence ID" value="RDB21374.1"/>
    <property type="molecule type" value="Genomic_DNA"/>
</dbReference>